<protein>
    <recommendedName>
        <fullName evidence="4">YtkA-like domain-containing protein</fullName>
    </recommendedName>
</protein>
<gene>
    <name evidence="2" type="ORF">LG45_05265</name>
</gene>
<dbReference type="Proteomes" id="UP000029554">
    <property type="component" value="Unassembled WGS sequence"/>
</dbReference>
<sequence>MKTILKNIFTILVMVIALTSCSNDDENTNPTVNELDGLTKFKEITNTTHTIELYSHTGATVQGYNEIKLRIKNNANNQYIKNAEVTWMPIMHMAMMNHSCPKSTVEKISMDGTLYEGYIMFQMAQNTTEYWDLKIDYTIDNVDYTMTSVIDVPASAKRTVNTFTGSDGVKYLVAYVDPHHPKVAVNDLVVGVWKMQDMMTFPVVDGYTVKIDPRMPSMGNHSSPNNVNATQPTTGNLYKGKLSLTMTGYWKINLQLAKPDGTILKGEEITETVTSSSIYFEIEF</sequence>
<evidence type="ECO:0000313" key="2">
    <source>
        <dbReference type="EMBL" id="KGD69040.1"/>
    </source>
</evidence>
<evidence type="ECO:0008006" key="4">
    <source>
        <dbReference type="Google" id="ProtNLM"/>
    </source>
</evidence>
<proteinExistence type="predicted"/>
<keyword evidence="1" id="KW-0732">Signal</keyword>
<keyword evidence="3" id="KW-1185">Reference proteome</keyword>
<dbReference type="STRING" id="1453498.LG45_05265"/>
<feature type="chain" id="PRO_5001910542" description="YtkA-like domain-containing protein" evidence="1">
    <location>
        <begin position="23"/>
        <end position="284"/>
    </location>
</feature>
<feature type="signal peptide" evidence="1">
    <location>
        <begin position="1"/>
        <end position="22"/>
    </location>
</feature>
<name>A0A095V2F4_9FLAO</name>
<accession>A0A095V2F4</accession>
<dbReference type="AlphaFoldDB" id="A0A095V2F4"/>
<dbReference type="OrthoDB" id="1065544at2"/>
<dbReference type="RefSeq" id="WP_035124992.1">
    <property type="nucleotide sequence ID" value="NZ_JRHH01000002.1"/>
</dbReference>
<evidence type="ECO:0000256" key="1">
    <source>
        <dbReference type="SAM" id="SignalP"/>
    </source>
</evidence>
<evidence type="ECO:0000313" key="3">
    <source>
        <dbReference type="Proteomes" id="UP000029554"/>
    </source>
</evidence>
<dbReference type="eggNOG" id="ENOG502Z871">
    <property type="taxonomic scope" value="Bacteria"/>
</dbReference>
<dbReference type="EMBL" id="JRHH01000002">
    <property type="protein sequence ID" value="KGD69040.1"/>
    <property type="molecule type" value="Genomic_DNA"/>
</dbReference>
<reference evidence="2 3" key="1">
    <citation type="submission" date="2014-09" db="EMBL/GenBank/DDBJ databases">
        <title>Whole Genome Shotgun of Flavobacterium aquatile LMG 4008.</title>
        <authorList>
            <person name="Gale A.N."/>
            <person name="Pipes S.E."/>
            <person name="Newman J.D."/>
        </authorList>
    </citation>
    <scope>NUCLEOTIDE SEQUENCE [LARGE SCALE GENOMIC DNA]</scope>
    <source>
        <strain evidence="2 3">LMG 4008</strain>
    </source>
</reference>
<comment type="caution">
    <text evidence="2">The sequence shown here is derived from an EMBL/GenBank/DDBJ whole genome shotgun (WGS) entry which is preliminary data.</text>
</comment>
<dbReference type="PROSITE" id="PS51257">
    <property type="entry name" value="PROKAR_LIPOPROTEIN"/>
    <property type="match status" value="1"/>
</dbReference>
<organism evidence="2 3">
    <name type="scientific">Flavobacterium aquatile LMG 4008 = ATCC 11947</name>
    <dbReference type="NCBI Taxonomy" id="1453498"/>
    <lineage>
        <taxon>Bacteria</taxon>
        <taxon>Pseudomonadati</taxon>
        <taxon>Bacteroidota</taxon>
        <taxon>Flavobacteriia</taxon>
        <taxon>Flavobacteriales</taxon>
        <taxon>Flavobacteriaceae</taxon>
        <taxon>Flavobacterium</taxon>
    </lineage>
</organism>